<proteinExistence type="predicted"/>
<reference evidence="3" key="1">
    <citation type="submission" date="2008-12" db="EMBL/GenBank/DDBJ databases">
        <title>Annotation of Streptomyces ghanaensis ATCC 14672.</title>
        <authorList>
            <consortium name="The Broad Institute Genome Sequencing Platform"/>
            <consortium name="Broad Institute Microbial Sequencing Center"/>
            <person name="Fischbach M."/>
            <person name="Ward D."/>
            <person name="Young S."/>
            <person name="Kodira C.D."/>
            <person name="Zeng Q."/>
            <person name="Koehrsen M."/>
            <person name="Godfrey P."/>
            <person name="Alvarado L."/>
            <person name="Berlin A.M."/>
            <person name="Borenstein D."/>
            <person name="Chen Z."/>
            <person name="Engels R."/>
            <person name="Freedman E."/>
            <person name="Gellesch M."/>
            <person name="Goldberg J."/>
            <person name="Griggs A."/>
            <person name="Gujja S."/>
            <person name="Heiman D.I."/>
            <person name="Hepburn T.A."/>
            <person name="Howarth C."/>
            <person name="Jen D."/>
            <person name="Larson L."/>
            <person name="Lewis B."/>
            <person name="Mehta T."/>
            <person name="Park D."/>
            <person name="Pearson M."/>
            <person name="Roberts A."/>
            <person name="Saif S."/>
            <person name="Shea T.D."/>
            <person name="Shenoy N."/>
            <person name="Sisk P."/>
            <person name="Stolte C."/>
            <person name="Sykes S.N."/>
            <person name="Walk T."/>
            <person name="White J."/>
            <person name="Yandava C."/>
            <person name="Straight P."/>
            <person name="Clardy J."/>
            <person name="Hung D."/>
            <person name="Kolter R."/>
            <person name="Mekalanos J."/>
            <person name="Walker S."/>
            <person name="Walsh C.T."/>
            <person name="Wieland B.L.C."/>
            <person name="Ilzarbe M."/>
            <person name="Galagan J."/>
            <person name="Nusbaum C."/>
            <person name="Birren B."/>
        </authorList>
    </citation>
    <scope>NUCLEOTIDE SEQUENCE [LARGE SCALE GENOMIC DNA]</scope>
    <source>
        <strain evidence="3">ATCC 14672 / DSM 40746 / JCM 4963 / KCTC 9882 / NRRL B-12104 / FH 1290</strain>
    </source>
</reference>
<gene>
    <name evidence="2" type="ORF">SSFG_00207</name>
</gene>
<feature type="region of interest" description="Disordered" evidence="1">
    <location>
        <begin position="1"/>
        <end position="55"/>
    </location>
</feature>
<sequence>MRHRVPVPQHERLGALGGVAAQQHRRDGEQLPGHLVHQRSPSRDIPSSAVLVHTS</sequence>
<evidence type="ECO:0000256" key="1">
    <source>
        <dbReference type="SAM" id="MobiDB-lite"/>
    </source>
</evidence>
<evidence type="ECO:0000313" key="3">
    <source>
        <dbReference type="Proteomes" id="UP000003824"/>
    </source>
</evidence>
<evidence type="ECO:0000313" key="2">
    <source>
        <dbReference type="EMBL" id="EFE64953.2"/>
    </source>
</evidence>
<protein>
    <submittedName>
        <fullName evidence="2">Predicted protein</fullName>
    </submittedName>
</protein>
<dbReference type="EMBL" id="DS999641">
    <property type="protein sequence ID" value="EFE64953.2"/>
    <property type="molecule type" value="Genomic_DNA"/>
</dbReference>
<dbReference type="Proteomes" id="UP000003824">
    <property type="component" value="Unassembled WGS sequence"/>
</dbReference>
<accession>D5ZVF8</accession>
<name>D5ZVF8_STRV1</name>
<organism evidence="2 3">
    <name type="scientific">Streptomyces viridosporus (strain ATCC 14672 / DSM 40746 / JCM 4963 / KCTC 9882 / NRRL B-12104 / FH 1290)</name>
    <name type="common">Streptomyces ghanaensis</name>
    <dbReference type="NCBI Taxonomy" id="566461"/>
    <lineage>
        <taxon>Bacteria</taxon>
        <taxon>Bacillati</taxon>
        <taxon>Actinomycetota</taxon>
        <taxon>Actinomycetes</taxon>
        <taxon>Kitasatosporales</taxon>
        <taxon>Streptomycetaceae</taxon>
        <taxon>Streptomyces</taxon>
    </lineage>
</organism>
<dbReference type="AlphaFoldDB" id="D5ZVF8"/>